<evidence type="ECO:0000259" key="2">
    <source>
        <dbReference type="Pfam" id="PF10979"/>
    </source>
</evidence>
<dbReference type="Proteomes" id="UP000054321">
    <property type="component" value="Unassembled WGS sequence"/>
</dbReference>
<dbReference type="STRING" id="913774.A0A0C3GAG8"/>
<proteinExistence type="predicted"/>
<keyword evidence="5" id="KW-1185">Reference proteome</keyword>
<organism evidence="4 5">
    <name type="scientific">Oidiodendron maius (strain Zn)</name>
    <dbReference type="NCBI Taxonomy" id="913774"/>
    <lineage>
        <taxon>Eukaryota</taxon>
        <taxon>Fungi</taxon>
        <taxon>Dikarya</taxon>
        <taxon>Ascomycota</taxon>
        <taxon>Pezizomycotina</taxon>
        <taxon>Leotiomycetes</taxon>
        <taxon>Leotiomycetes incertae sedis</taxon>
        <taxon>Myxotrichaceae</taxon>
        <taxon>Oidiodendron</taxon>
    </lineage>
</organism>
<dbReference type="Pfam" id="PF10979">
    <property type="entry name" value="DUF2786"/>
    <property type="match status" value="1"/>
</dbReference>
<feature type="compositionally biased region" description="Basic and acidic residues" evidence="1">
    <location>
        <begin position="321"/>
        <end position="334"/>
    </location>
</feature>
<dbReference type="Pfam" id="PF23771">
    <property type="entry name" value="DUF7168"/>
    <property type="match status" value="1"/>
</dbReference>
<name>A0A0C3GAG8_OIDMZ</name>
<feature type="region of interest" description="Disordered" evidence="1">
    <location>
        <begin position="222"/>
        <end position="280"/>
    </location>
</feature>
<reference evidence="5" key="2">
    <citation type="submission" date="2015-01" db="EMBL/GenBank/DDBJ databases">
        <title>Evolutionary Origins and Diversification of the Mycorrhizal Mutualists.</title>
        <authorList>
            <consortium name="DOE Joint Genome Institute"/>
            <consortium name="Mycorrhizal Genomics Consortium"/>
            <person name="Kohler A."/>
            <person name="Kuo A."/>
            <person name="Nagy L.G."/>
            <person name="Floudas D."/>
            <person name="Copeland A."/>
            <person name="Barry K.W."/>
            <person name="Cichocki N."/>
            <person name="Veneault-Fourrey C."/>
            <person name="LaButti K."/>
            <person name="Lindquist E.A."/>
            <person name="Lipzen A."/>
            <person name="Lundell T."/>
            <person name="Morin E."/>
            <person name="Murat C."/>
            <person name="Riley R."/>
            <person name="Ohm R."/>
            <person name="Sun H."/>
            <person name="Tunlid A."/>
            <person name="Henrissat B."/>
            <person name="Grigoriev I.V."/>
            <person name="Hibbett D.S."/>
            <person name="Martin F."/>
        </authorList>
    </citation>
    <scope>NUCLEOTIDE SEQUENCE [LARGE SCALE GENOMIC DNA]</scope>
    <source>
        <strain evidence="5">Zn</strain>
    </source>
</reference>
<dbReference type="OrthoDB" id="3067443at2759"/>
<dbReference type="HOGENOM" id="CLU_032406_0_0_1"/>
<sequence>MTKRTAEFALVRENYGENESSCKQIARSRTIKLLPPIYIASVKELAQIGTRAGTSAANVDNTIIPRIKKCLERANQASTAKAEAKEALHLASRLMGQHNASQAQVLAHEPPATQRQYAGQSVVSIKRLDGDRSKAVKHQSYIDGLCHAMEHFFDCKSYSTTNLFAIEMTFYGIAENTVAAAMSFKMAYNLVSEWARPQKGVGGKNSYCLGISDELSRMAKTEKATEEAEAKRAVRGVISAKNREEGTEIRPQLGHQAPLPESPNISMSPEPASDSLNIASNSPLPRYDASSIKWSDWVTEGSFGEGSGAEFAENASENSEDCIKPDLKVEDENRGNASGNPEEETVKPEQLVPETSFEIHSRPLSPTPSLIFSPPERDPAISSIISDLDMAWESRWASHMQLVIFRTTAAKIADDYVEDKGVKIHHQSARRTAIHNRAAYNQGVKDSKKIDVHKRRIEE</sequence>
<dbReference type="InterPro" id="IPR055592">
    <property type="entry name" value="DUF7168"/>
</dbReference>
<evidence type="ECO:0000313" key="4">
    <source>
        <dbReference type="EMBL" id="KIM93185.1"/>
    </source>
</evidence>
<evidence type="ECO:0000259" key="3">
    <source>
        <dbReference type="Pfam" id="PF23771"/>
    </source>
</evidence>
<accession>A0A0C3GAG8</accession>
<reference evidence="4 5" key="1">
    <citation type="submission" date="2014-04" db="EMBL/GenBank/DDBJ databases">
        <authorList>
            <consortium name="DOE Joint Genome Institute"/>
            <person name="Kuo A."/>
            <person name="Martino E."/>
            <person name="Perotto S."/>
            <person name="Kohler A."/>
            <person name="Nagy L.G."/>
            <person name="Floudas D."/>
            <person name="Copeland A."/>
            <person name="Barry K.W."/>
            <person name="Cichocki N."/>
            <person name="Veneault-Fourrey C."/>
            <person name="LaButti K."/>
            <person name="Lindquist E.A."/>
            <person name="Lipzen A."/>
            <person name="Lundell T."/>
            <person name="Morin E."/>
            <person name="Murat C."/>
            <person name="Sun H."/>
            <person name="Tunlid A."/>
            <person name="Henrissat B."/>
            <person name="Grigoriev I.V."/>
            <person name="Hibbett D.S."/>
            <person name="Martin F."/>
            <person name="Nordberg H.P."/>
            <person name="Cantor M.N."/>
            <person name="Hua S.X."/>
        </authorList>
    </citation>
    <scope>NUCLEOTIDE SEQUENCE [LARGE SCALE GENOMIC DNA]</scope>
    <source>
        <strain evidence="4 5">Zn</strain>
    </source>
</reference>
<gene>
    <name evidence="4" type="ORF">OIDMADRAFT_61828</name>
</gene>
<protein>
    <submittedName>
        <fullName evidence="4">Uncharacterized protein</fullName>
    </submittedName>
</protein>
<dbReference type="InterPro" id="IPR024498">
    <property type="entry name" value="DUF2786"/>
</dbReference>
<dbReference type="AlphaFoldDB" id="A0A0C3GAG8"/>
<feature type="domain" description="DUF2786" evidence="2">
    <location>
        <begin position="63"/>
        <end position="99"/>
    </location>
</feature>
<evidence type="ECO:0000313" key="5">
    <source>
        <dbReference type="Proteomes" id="UP000054321"/>
    </source>
</evidence>
<feature type="compositionally biased region" description="Basic and acidic residues" evidence="1">
    <location>
        <begin position="222"/>
        <end position="232"/>
    </location>
</feature>
<feature type="domain" description="DUF7168" evidence="3">
    <location>
        <begin position="118"/>
        <end position="234"/>
    </location>
</feature>
<evidence type="ECO:0000256" key="1">
    <source>
        <dbReference type="SAM" id="MobiDB-lite"/>
    </source>
</evidence>
<feature type="compositionally biased region" description="Low complexity" evidence="1">
    <location>
        <begin position="308"/>
        <end position="317"/>
    </location>
</feature>
<dbReference type="InParanoid" id="A0A0C3GAG8"/>
<dbReference type="EMBL" id="KN832898">
    <property type="protein sequence ID" value="KIM93185.1"/>
    <property type="molecule type" value="Genomic_DNA"/>
</dbReference>
<feature type="region of interest" description="Disordered" evidence="1">
    <location>
        <begin position="305"/>
        <end position="349"/>
    </location>
</feature>